<dbReference type="GO" id="GO:0046452">
    <property type="term" value="P:dihydrofolate metabolic process"/>
    <property type="evidence" value="ECO:0007669"/>
    <property type="project" value="TreeGrafter"/>
</dbReference>
<dbReference type="InterPro" id="IPR012259">
    <property type="entry name" value="DHFR"/>
</dbReference>
<evidence type="ECO:0000256" key="8">
    <source>
        <dbReference type="PIRNR" id="PIRNR000194"/>
    </source>
</evidence>
<name>A0A221KGA0_VITFI</name>
<evidence type="ECO:0000313" key="12">
    <source>
        <dbReference type="Proteomes" id="UP000199729"/>
    </source>
</evidence>
<dbReference type="EC" id="1.5.1.3" evidence="3 8"/>
<dbReference type="GO" id="GO:0016301">
    <property type="term" value="F:kinase activity"/>
    <property type="evidence" value="ECO:0007669"/>
    <property type="project" value="UniProtKB-KW"/>
</dbReference>
<dbReference type="PIRSF" id="PIRSF000194">
    <property type="entry name" value="DHFR"/>
    <property type="match status" value="1"/>
</dbReference>
<dbReference type="GO" id="GO:0006730">
    <property type="term" value="P:one-carbon metabolic process"/>
    <property type="evidence" value="ECO:0007669"/>
    <property type="project" value="UniProtKB-KW"/>
</dbReference>
<dbReference type="UniPathway" id="UPA00077">
    <property type="reaction ID" value="UER00158"/>
</dbReference>
<reference evidence="11 12" key="1">
    <citation type="submission" date="2017-07" db="EMBL/GenBank/DDBJ databases">
        <title>Complete Genome Sequence of the cosmetic ferment Vitreoscilla filiformis (ATCC15551).</title>
        <authorList>
            <person name="Contreras S."/>
            <person name="Sagory-Zalkind P."/>
            <person name="Blanquart H."/>
            <person name="Iltis A."/>
            <person name="Morand S.C."/>
        </authorList>
    </citation>
    <scope>NUCLEOTIDE SEQUENCE [LARGE SCALE GENOMIC DNA]</scope>
    <source>
        <strain evidence="11 12">ATCC 15551</strain>
    </source>
</reference>
<evidence type="ECO:0000256" key="7">
    <source>
        <dbReference type="ARBA" id="ARBA00025067"/>
    </source>
</evidence>
<dbReference type="Proteomes" id="UP000199729">
    <property type="component" value="Chromosome"/>
</dbReference>
<dbReference type="KEGG" id="vff:VITFI_CDS2181"/>
<feature type="domain" description="DHFR" evidence="10">
    <location>
        <begin position="3"/>
        <end position="164"/>
    </location>
</feature>
<dbReference type="RefSeq" id="WP_089416960.1">
    <property type="nucleotide sequence ID" value="NZ_CP022423.1"/>
</dbReference>
<dbReference type="InterPro" id="IPR001796">
    <property type="entry name" value="DHFR_dom"/>
</dbReference>
<keyword evidence="6 8" id="KW-0560">Oxidoreductase</keyword>
<evidence type="ECO:0000259" key="10">
    <source>
        <dbReference type="PROSITE" id="PS51330"/>
    </source>
</evidence>
<dbReference type="EMBL" id="CP022423">
    <property type="protein sequence ID" value="ASM77959.1"/>
    <property type="molecule type" value="Genomic_DNA"/>
</dbReference>
<dbReference type="GO" id="GO:0046655">
    <property type="term" value="P:folic acid metabolic process"/>
    <property type="evidence" value="ECO:0007669"/>
    <property type="project" value="TreeGrafter"/>
</dbReference>
<sequence>MTELVLIAAVAQNGCIGVNNALPWHLPEDLAHFRDTTRGHAVIMGRKTWESLPPRFRPLPGRRNVVLTRQPNWRAEGAEVAATLAQALEQLAGTPRAFVIGGAEVYAQALPRADAMILTEIHQDVSGDAYFPAWDRTVFAEVARQRHTAAAPNAFEFSFVTYHRLT</sequence>
<accession>A0A221KGA0</accession>
<comment type="similarity">
    <text evidence="2 8 9">Belongs to the dihydrofolate reductase family.</text>
</comment>
<gene>
    <name evidence="11" type="ORF">VITFI_CDS2181</name>
</gene>
<keyword evidence="4 8" id="KW-0554">One-carbon metabolism</keyword>
<dbReference type="InterPro" id="IPR024072">
    <property type="entry name" value="DHFR-like_dom_sf"/>
</dbReference>
<dbReference type="AlphaFoldDB" id="A0A221KGA0"/>
<keyword evidence="11" id="KW-0418">Kinase</keyword>
<dbReference type="InterPro" id="IPR017925">
    <property type="entry name" value="DHFR_CS"/>
</dbReference>
<keyword evidence="5 8" id="KW-0521">NADP</keyword>
<dbReference type="Pfam" id="PF00186">
    <property type="entry name" value="DHFR_1"/>
    <property type="match status" value="1"/>
</dbReference>
<dbReference type="PRINTS" id="PR00070">
    <property type="entry name" value="DHFR"/>
</dbReference>
<dbReference type="PROSITE" id="PS00075">
    <property type="entry name" value="DHFR_1"/>
    <property type="match status" value="1"/>
</dbReference>
<keyword evidence="12" id="KW-1185">Reference proteome</keyword>
<dbReference type="GO" id="GO:0046654">
    <property type="term" value="P:tetrahydrofolate biosynthetic process"/>
    <property type="evidence" value="ECO:0007669"/>
    <property type="project" value="UniProtKB-UniPathway"/>
</dbReference>
<dbReference type="PANTHER" id="PTHR48069:SF3">
    <property type="entry name" value="DIHYDROFOLATE REDUCTASE"/>
    <property type="match status" value="1"/>
</dbReference>
<dbReference type="OrthoDB" id="9804315at2"/>
<dbReference type="PROSITE" id="PS51330">
    <property type="entry name" value="DHFR_2"/>
    <property type="match status" value="1"/>
</dbReference>
<evidence type="ECO:0000256" key="3">
    <source>
        <dbReference type="ARBA" id="ARBA00012856"/>
    </source>
</evidence>
<dbReference type="GO" id="GO:0005829">
    <property type="term" value="C:cytosol"/>
    <property type="evidence" value="ECO:0007669"/>
    <property type="project" value="TreeGrafter"/>
</dbReference>
<dbReference type="CDD" id="cd00209">
    <property type="entry name" value="DHFR"/>
    <property type="match status" value="1"/>
</dbReference>
<proteinExistence type="inferred from homology"/>
<evidence type="ECO:0000256" key="1">
    <source>
        <dbReference type="ARBA" id="ARBA00004903"/>
    </source>
</evidence>
<comment type="pathway">
    <text evidence="1 8">Cofactor biosynthesis; tetrahydrofolate biosynthesis; 5,6,7,8-tetrahydrofolate from 7,8-dihydrofolate: step 1/1.</text>
</comment>
<evidence type="ECO:0000256" key="5">
    <source>
        <dbReference type="ARBA" id="ARBA00022857"/>
    </source>
</evidence>
<dbReference type="GO" id="GO:0070401">
    <property type="term" value="F:NADP+ binding"/>
    <property type="evidence" value="ECO:0007669"/>
    <property type="project" value="UniProtKB-ARBA"/>
</dbReference>
<organism evidence="11 12">
    <name type="scientific">Vitreoscilla filiformis</name>
    <dbReference type="NCBI Taxonomy" id="63"/>
    <lineage>
        <taxon>Bacteria</taxon>
        <taxon>Pseudomonadati</taxon>
        <taxon>Pseudomonadota</taxon>
        <taxon>Betaproteobacteria</taxon>
        <taxon>Neisseriales</taxon>
        <taxon>Neisseriaceae</taxon>
        <taxon>Vitreoscilla</taxon>
    </lineage>
</organism>
<comment type="function">
    <text evidence="7 8">Key enzyme in folate metabolism. Catalyzes an essential reaction for de novo glycine and purine synthesis, and for DNA precursor synthesis.</text>
</comment>
<evidence type="ECO:0000256" key="4">
    <source>
        <dbReference type="ARBA" id="ARBA00022563"/>
    </source>
</evidence>
<dbReference type="SUPFAM" id="SSF53597">
    <property type="entry name" value="Dihydrofolate reductase-like"/>
    <property type="match status" value="1"/>
</dbReference>
<evidence type="ECO:0000256" key="9">
    <source>
        <dbReference type="RuleBase" id="RU004474"/>
    </source>
</evidence>
<dbReference type="Gene3D" id="3.40.430.10">
    <property type="entry name" value="Dihydrofolate Reductase, subunit A"/>
    <property type="match status" value="1"/>
</dbReference>
<evidence type="ECO:0000256" key="2">
    <source>
        <dbReference type="ARBA" id="ARBA00009539"/>
    </source>
</evidence>
<evidence type="ECO:0000256" key="6">
    <source>
        <dbReference type="ARBA" id="ARBA00023002"/>
    </source>
</evidence>
<dbReference type="GO" id="GO:0004146">
    <property type="term" value="F:dihydrofolate reductase activity"/>
    <property type="evidence" value="ECO:0007669"/>
    <property type="project" value="UniProtKB-EC"/>
</dbReference>
<dbReference type="PANTHER" id="PTHR48069">
    <property type="entry name" value="DIHYDROFOLATE REDUCTASE"/>
    <property type="match status" value="1"/>
</dbReference>
<evidence type="ECO:0000313" key="11">
    <source>
        <dbReference type="EMBL" id="ASM77959.1"/>
    </source>
</evidence>
<dbReference type="FunFam" id="3.40.430.10:FF:000001">
    <property type="entry name" value="Dihydrofolate reductase"/>
    <property type="match status" value="1"/>
</dbReference>
<protein>
    <recommendedName>
        <fullName evidence="3 8">Dihydrofolate reductase</fullName>
        <ecNumber evidence="3 8">1.5.1.3</ecNumber>
    </recommendedName>
</protein>
<keyword evidence="11" id="KW-0808">Transferase</keyword>
<comment type="catalytic activity">
    <reaction evidence="8">
        <text>(6S)-5,6,7,8-tetrahydrofolate + NADP(+) = 7,8-dihydrofolate + NADPH + H(+)</text>
        <dbReference type="Rhea" id="RHEA:15009"/>
        <dbReference type="ChEBI" id="CHEBI:15378"/>
        <dbReference type="ChEBI" id="CHEBI:57451"/>
        <dbReference type="ChEBI" id="CHEBI:57453"/>
        <dbReference type="ChEBI" id="CHEBI:57783"/>
        <dbReference type="ChEBI" id="CHEBI:58349"/>
        <dbReference type="EC" id="1.5.1.3"/>
    </reaction>
</comment>